<evidence type="ECO:0000313" key="1">
    <source>
        <dbReference type="EMBL" id="KAH3685437.1"/>
    </source>
</evidence>
<dbReference type="AlphaFoldDB" id="A0A9P8Q9D1"/>
<proteinExistence type="predicted"/>
<keyword evidence="2" id="KW-1185">Reference proteome</keyword>
<sequence length="198" mass="21059">MLKRSAFLVTISSLVKLLDEINFLNSTGPVSSIQSSTLIVERLKSTSMSPSLVLKSSRLNLSATKSTISFDSIVSPFLHCDNSNWTLSTTKANSNICWFFNSSAALFCANETSSPLAAVAVVVVVVVAVDVVVAESWNSSLASENSSILKADWSVCVLPKLKANGVAGSVECSVLAASEPMSKSGIHLSMSCIMILYW</sequence>
<dbReference type="EMBL" id="JAEUBG010002005">
    <property type="protein sequence ID" value="KAH3685437.1"/>
    <property type="molecule type" value="Genomic_DNA"/>
</dbReference>
<comment type="caution">
    <text evidence="1">The sequence shown here is derived from an EMBL/GenBank/DDBJ whole genome shotgun (WGS) entry which is preliminary data.</text>
</comment>
<gene>
    <name evidence="1" type="ORF">WICPIJ_003595</name>
</gene>
<accession>A0A9P8Q9D1</accession>
<organism evidence="1 2">
    <name type="scientific">Wickerhamomyces pijperi</name>
    <name type="common">Yeast</name>
    <name type="synonym">Pichia pijperi</name>
    <dbReference type="NCBI Taxonomy" id="599730"/>
    <lineage>
        <taxon>Eukaryota</taxon>
        <taxon>Fungi</taxon>
        <taxon>Dikarya</taxon>
        <taxon>Ascomycota</taxon>
        <taxon>Saccharomycotina</taxon>
        <taxon>Saccharomycetes</taxon>
        <taxon>Phaffomycetales</taxon>
        <taxon>Wickerhamomycetaceae</taxon>
        <taxon>Wickerhamomyces</taxon>
    </lineage>
</organism>
<name>A0A9P8Q9D1_WICPI</name>
<evidence type="ECO:0000313" key="2">
    <source>
        <dbReference type="Proteomes" id="UP000774326"/>
    </source>
</evidence>
<dbReference type="Proteomes" id="UP000774326">
    <property type="component" value="Unassembled WGS sequence"/>
</dbReference>
<reference evidence="1" key="1">
    <citation type="journal article" date="2021" name="Open Biol.">
        <title>Shared evolutionary footprints suggest mitochondrial oxidative damage underlies multiple complex I losses in fungi.</title>
        <authorList>
            <person name="Schikora-Tamarit M.A."/>
            <person name="Marcet-Houben M."/>
            <person name="Nosek J."/>
            <person name="Gabaldon T."/>
        </authorList>
    </citation>
    <scope>NUCLEOTIDE SEQUENCE</scope>
    <source>
        <strain evidence="1">CBS2887</strain>
    </source>
</reference>
<protein>
    <submittedName>
        <fullName evidence="1">Uncharacterized protein</fullName>
    </submittedName>
</protein>
<reference evidence="1" key="2">
    <citation type="submission" date="2021-01" db="EMBL/GenBank/DDBJ databases">
        <authorList>
            <person name="Schikora-Tamarit M.A."/>
        </authorList>
    </citation>
    <scope>NUCLEOTIDE SEQUENCE</scope>
    <source>
        <strain evidence="1">CBS2887</strain>
    </source>
</reference>